<evidence type="ECO:0000256" key="4">
    <source>
        <dbReference type="ARBA" id="ARBA00022970"/>
    </source>
</evidence>
<protein>
    <submittedName>
        <fullName evidence="7">Branched-chain amino acid ABC transporter substrate-binding protein</fullName>
    </submittedName>
</protein>
<dbReference type="SUPFAM" id="SSF53822">
    <property type="entry name" value="Periplasmic binding protein-like I"/>
    <property type="match status" value="1"/>
</dbReference>
<comment type="similarity">
    <text evidence="1">Belongs to the leucine-binding protein family.</text>
</comment>
<evidence type="ECO:0000256" key="3">
    <source>
        <dbReference type="ARBA" id="ARBA00022729"/>
    </source>
</evidence>
<evidence type="ECO:0000256" key="5">
    <source>
        <dbReference type="SAM" id="SignalP"/>
    </source>
</evidence>
<keyword evidence="3 5" id="KW-0732">Signal</keyword>
<dbReference type="Pfam" id="PF13458">
    <property type="entry name" value="Peripla_BP_6"/>
    <property type="match status" value="1"/>
</dbReference>
<dbReference type="InterPro" id="IPR028082">
    <property type="entry name" value="Peripla_BP_I"/>
</dbReference>
<evidence type="ECO:0000256" key="1">
    <source>
        <dbReference type="ARBA" id="ARBA00010062"/>
    </source>
</evidence>
<accession>A0A917PS62</accession>
<dbReference type="PROSITE" id="PS51257">
    <property type="entry name" value="PROKAR_LIPOPROTEIN"/>
    <property type="match status" value="1"/>
</dbReference>
<dbReference type="Proteomes" id="UP000636956">
    <property type="component" value="Unassembled WGS sequence"/>
</dbReference>
<keyword evidence="4" id="KW-0029">Amino-acid transport</keyword>
<feature type="signal peptide" evidence="5">
    <location>
        <begin position="1"/>
        <end position="21"/>
    </location>
</feature>
<sequence length="391" mass="40229">MMSARHLTAVAGGSLLLLALAACSPTPSGDTEAGGLVGAGTGADCVIEAEIPIAAAFSLTGGAAQYGSSQKNALEMAVDDLNEVGGVTYALTVEDDATDPQQAIQVFDGFISDGASIIVGPTLSNTAKQTDPVAQEAGVPVLGVSNTAAGITEIGDYIFRDSLTEDAVIPQTVAAAVEKYGLEKVVVMYSNDDAFTESGYQAFAAALEEEGVEVIETLTFSKTDTDFRALLDKAKQSSPDALVVSALVEAAVPLVTQAREIGIDAPIIGGNGFNSPALIEGAGEAAEGVIVGAAWNSASDNEQNVAFIEAYTERFDGAPDQFAAQAYAGMQIIDEAVRANCSGEREDIKAGLGEITDLPTVLGDVTINENRDAEHEALVQVVEDGKFALLD</sequence>
<dbReference type="InterPro" id="IPR051010">
    <property type="entry name" value="BCAA_transport"/>
</dbReference>
<keyword evidence="2" id="KW-0813">Transport</keyword>
<reference evidence="7" key="1">
    <citation type="journal article" date="2014" name="Int. J. Syst. Evol. Microbiol.">
        <title>Complete genome sequence of Corynebacterium casei LMG S-19264T (=DSM 44701T), isolated from a smear-ripened cheese.</title>
        <authorList>
            <consortium name="US DOE Joint Genome Institute (JGI-PGF)"/>
            <person name="Walter F."/>
            <person name="Albersmeier A."/>
            <person name="Kalinowski J."/>
            <person name="Ruckert C."/>
        </authorList>
    </citation>
    <scope>NUCLEOTIDE SEQUENCE</scope>
    <source>
        <strain evidence="7">CGMCC 1.8984</strain>
    </source>
</reference>
<dbReference type="GO" id="GO:0006865">
    <property type="term" value="P:amino acid transport"/>
    <property type="evidence" value="ECO:0007669"/>
    <property type="project" value="UniProtKB-KW"/>
</dbReference>
<feature type="chain" id="PRO_5037272904" evidence="5">
    <location>
        <begin position="22"/>
        <end position="391"/>
    </location>
</feature>
<dbReference type="CDD" id="cd06348">
    <property type="entry name" value="PBP1_ABC_HAAT-like"/>
    <property type="match status" value="1"/>
</dbReference>
<dbReference type="PRINTS" id="PR00337">
    <property type="entry name" value="LEUILEVALBP"/>
</dbReference>
<dbReference type="AlphaFoldDB" id="A0A917PS62"/>
<evidence type="ECO:0000259" key="6">
    <source>
        <dbReference type="Pfam" id="PF13458"/>
    </source>
</evidence>
<dbReference type="EMBL" id="BMMD01000019">
    <property type="protein sequence ID" value="GGJ89071.1"/>
    <property type="molecule type" value="Genomic_DNA"/>
</dbReference>
<name>A0A917PS62_9MICO</name>
<reference evidence="7" key="2">
    <citation type="submission" date="2020-09" db="EMBL/GenBank/DDBJ databases">
        <authorList>
            <person name="Sun Q."/>
            <person name="Zhou Y."/>
        </authorList>
    </citation>
    <scope>NUCLEOTIDE SEQUENCE</scope>
    <source>
        <strain evidence="7">CGMCC 1.8984</strain>
    </source>
</reference>
<feature type="domain" description="Leucine-binding protein" evidence="6">
    <location>
        <begin position="50"/>
        <end position="385"/>
    </location>
</feature>
<keyword evidence="8" id="KW-1185">Reference proteome</keyword>
<dbReference type="PANTHER" id="PTHR30483:SF6">
    <property type="entry name" value="PERIPLASMIC BINDING PROTEIN OF ABC TRANSPORTER FOR NATURAL AMINO ACIDS"/>
    <property type="match status" value="1"/>
</dbReference>
<evidence type="ECO:0000313" key="8">
    <source>
        <dbReference type="Proteomes" id="UP000636956"/>
    </source>
</evidence>
<dbReference type="RefSeq" id="WP_188744180.1">
    <property type="nucleotide sequence ID" value="NZ_BAABFW010000005.1"/>
</dbReference>
<comment type="caution">
    <text evidence="7">The sequence shown here is derived from an EMBL/GenBank/DDBJ whole genome shotgun (WGS) entry which is preliminary data.</text>
</comment>
<proteinExistence type="inferred from homology"/>
<dbReference type="PANTHER" id="PTHR30483">
    <property type="entry name" value="LEUCINE-SPECIFIC-BINDING PROTEIN"/>
    <property type="match status" value="1"/>
</dbReference>
<gene>
    <name evidence="7" type="ORF">GCM10011372_29580</name>
</gene>
<evidence type="ECO:0000256" key="2">
    <source>
        <dbReference type="ARBA" id="ARBA00022448"/>
    </source>
</evidence>
<dbReference type="InterPro" id="IPR028081">
    <property type="entry name" value="Leu-bd"/>
</dbReference>
<evidence type="ECO:0000313" key="7">
    <source>
        <dbReference type="EMBL" id="GGJ89071.1"/>
    </source>
</evidence>
<dbReference type="Gene3D" id="3.40.50.2300">
    <property type="match status" value="2"/>
</dbReference>
<organism evidence="7 8">
    <name type="scientific">Agromyces bauzanensis</name>
    <dbReference type="NCBI Taxonomy" id="1308924"/>
    <lineage>
        <taxon>Bacteria</taxon>
        <taxon>Bacillati</taxon>
        <taxon>Actinomycetota</taxon>
        <taxon>Actinomycetes</taxon>
        <taxon>Micrococcales</taxon>
        <taxon>Microbacteriaceae</taxon>
        <taxon>Agromyces</taxon>
    </lineage>
</organism>
<dbReference type="InterPro" id="IPR000709">
    <property type="entry name" value="Leu_Ile_Val-bd"/>
</dbReference>